<dbReference type="OrthoDB" id="4204839at2"/>
<name>A0A1I2G9Z2_9ACTN</name>
<dbReference type="PROSITE" id="PS51257">
    <property type="entry name" value="PROKAR_LIPOPROTEIN"/>
    <property type="match status" value="1"/>
</dbReference>
<proteinExistence type="predicted"/>
<reference evidence="3 4" key="1">
    <citation type="submission" date="2016-10" db="EMBL/GenBank/DDBJ databases">
        <authorList>
            <person name="de Groot N.N."/>
        </authorList>
    </citation>
    <scope>NUCLEOTIDE SEQUENCE [LARGE SCALE GENOMIC DNA]</scope>
    <source>
        <strain evidence="3 4">CGMCC 4.3510</strain>
    </source>
</reference>
<dbReference type="RefSeq" id="WP_143120581.1">
    <property type="nucleotide sequence ID" value="NZ_FONG01000008.1"/>
</dbReference>
<feature type="signal peptide" evidence="2">
    <location>
        <begin position="1"/>
        <end position="23"/>
    </location>
</feature>
<evidence type="ECO:0000313" key="3">
    <source>
        <dbReference type="EMBL" id="SFF13471.1"/>
    </source>
</evidence>
<evidence type="ECO:0000256" key="2">
    <source>
        <dbReference type="SAM" id="SignalP"/>
    </source>
</evidence>
<protein>
    <recommendedName>
        <fullName evidence="5">Lipoprotein</fullName>
    </recommendedName>
</protein>
<evidence type="ECO:0008006" key="5">
    <source>
        <dbReference type="Google" id="ProtNLM"/>
    </source>
</evidence>
<feature type="chain" id="PRO_5039683518" description="Lipoprotein" evidence="2">
    <location>
        <begin position="24"/>
        <end position="223"/>
    </location>
</feature>
<gene>
    <name evidence="3" type="ORF">SAMN05216251_108322</name>
</gene>
<dbReference type="Proteomes" id="UP000199323">
    <property type="component" value="Unassembled WGS sequence"/>
</dbReference>
<accession>A0A1I2G9Z2</accession>
<dbReference type="AlphaFoldDB" id="A0A1I2G9Z2"/>
<feature type="region of interest" description="Disordered" evidence="1">
    <location>
        <begin position="26"/>
        <end position="66"/>
    </location>
</feature>
<sequence length="223" mass="23315">MNKSHAAASALTLAVTAALTLTACGGGSDDSGSDRITDGTVSPSARATTTPSATGPAASSAPTASPVDFHLPSDIKVLIDADTTGDATKDAVLRAKADTLTARQKLYVDLDPGSAVLKAYFSGQARAFYAEQIATRKKEGHTVTGTYRYYDRKVTAVTSDTAVVSYCEDQSKAYSKDVKTGTVLRTTPSPDDYRLYTATLLKNAGGIWQLDSFQGKADAPACQ</sequence>
<organism evidence="3 4">
    <name type="scientific">Actinacidiphila alni</name>
    <dbReference type="NCBI Taxonomy" id="380248"/>
    <lineage>
        <taxon>Bacteria</taxon>
        <taxon>Bacillati</taxon>
        <taxon>Actinomycetota</taxon>
        <taxon>Actinomycetes</taxon>
        <taxon>Kitasatosporales</taxon>
        <taxon>Streptomycetaceae</taxon>
        <taxon>Actinacidiphila</taxon>
    </lineage>
</organism>
<evidence type="ECO:0000256" key="1">
    <source>
        <dbReference type="SAM" id="MobiDB-lite"/>
    </source>
</evidence>
<dbReference type="EMBL" id="FONG01000008">
    <property type="protein sequence ID" value="SFF13471.1"/>
    <property type="molecule type" value="Genomic_DNA"/>
</dbReference>
<evidence type="ECO:0000313" key="4">
    <source>
        <dbReference type="Proteomes" id="UP000199323"/>
    </source>
</evidence>
<feature type="compositionally biased region" description="Low complexity" evidence="1">
    <location>
        <begin position="42"/>
        <end position="66"/>
    </location>
</feature>
<keyword evidence="2" id="KW-0732">Signal</keyword>
<keyword evidence="4" id="KW-1185">Reference proteome</keyword>
<dbReference type="STRING" id="380248.SAMN05216251_108322"/>